<feature type="transmembrane region" description="Helical" evidence="1">
    <location>
        <begin position="122"/>
        <end position="141"/>
    </location>
</feature>
<keyword evidence="1" id="KW-0812">Transmembrane</keyword>
<dbReference type="EMBL" id="JAHQCR010000075">
    <property type="protein sequence ID" value="MBU9723382.1"/>
    <property type="molecule type" value="Genomic_DNA"/>
</dbReference>
<sequence>MLAASWIFSILLYLIFVPKNHTREAHVSFLFKQVMTWLFGLIVVEYGLIKYPVRIFKKSNKASFTFEYFVYPILCSIFNVHYPEKRKPLIKGLYYFFHTSIIVGFEYYAVKFTDLIRYPKWRWYWSFITIWGTYYLSRLYYRWFFKIEPIVHKQKGEASNG</sequence>
<name>A0ABS6JYT0_9BACI</name>
<evidence type="ECO:0000313" key="3">
    <source>
        <dbReference type="Proteomes" id="UP000790580"/>
    </source>
</evidence>
<dbReference type="NCBIfam" id="NF041644">
    <property type="entry name" value="CBO0543_fam"/>
    <property type="match status" value="1"/>
</dbReference>
<keyword evidence="1" id="KW-0472">Membrane</keyword>
<evidence type="ECO:0000256" key="1">
    <source>
        <dbReference type="SAM" id="Phobius"/>
    </source>
</evidence>
<keyword evidence="1" id="KW-1133">Transmembrane helix</keyword>
<evidence type="ECO:0000313" key="2">
    <source>
        <dbReference type="EMBL" id="MBU9723382.1"/>
    </source>
</evidence>
<proteinExistence type="predicted"/>
<organism evidence="2 3">
    <name type="scientific">Evansella alkalicola</name>
    <dbReference type="NCBI Taxonomy" id="745819"/>
    <lineage>
        <taxon>Bacteria</taxon>
        <taxon>Bacillati</taxon>
        <taxon>Bacillota</taxon>
        <taxon>Bacilli</taxon>
        <taxon>Bacillales</taxon>
        <taxon>Bacillaceae</taxon>
        <taxon>Evansella</taxon>
    </lineage>
</organism>
<feature type="transmembrane region" description="Helical" evidence="1">
    <location>
        <begin position="35"/>
        <end position="53"/>
    </location>
</feature>
<comment type="caution">
    <text evidence="2">The sequence shown here is derived from an EMBL/GenBank/DDBJ whole genome shotgun (WGS) entry which is preliminary data.</text>
</comment>
<protein>
    <submittedName>
        <fullName evidence="2">Uncharacterized protein</fullName>
    </submittedName>
</protein>
<keyword evidence="3" id="KW-1185">Reference proteome</keyword>
<dbReference type="Proteomes" id="UP000790580">
    <property type="component" value="Unassembled WGS sequence"/>
</dbReference>
<reference evidence="2 3" key="1">
    <citation type="submission" date="2021-06" db="EMBL/GenBank/DDBJ databases">
        <title>Bacillus sp. RD4P76, an endophyte from a halophyte.</title>
        <authorList>
            <person name="Sun J.-Q."/>
        </authorList>
    </citation>
    <scope>NUCLEOTIDE SEQUENCE [LARGE SCALE GENOMIC DNA]</scope>
    <source>
        <strain evidence="2 3">JCM 17098</strain>
    </source>
</reference>
<gene>
    <name evidence="2" type="ORF">KS407_18345</name>
</gene>
<dbReference type="InterPro" id="IPR048147">
    <property type="entry name" value="CBO0543-like"/>
</dbReference>
<feature type="transmembrane region" description="Helical" evidence="1">
    <location>
        <begin position="92"/>
        <end position="110"/>
    </location>
</feature>
<accession>A0ABS6JYT0</accession>